<reference evidence="2" key="1">
    <citation type="journal article" date="2023" name="J. Hazard. Mater.">
        <title>Anaerobic biodegradation of pyrene and benzo[a]pyrene by a new sulfate-reducing Desulforamulus aquiferis strain DSA.</title>
        <authorList>
            <person name="Zhang Z."/>
            <person name="Sun J."/>
            <person name="Gong X."/>
            <person name="Wang C."/>
            <person name="Wang H."/>
        </authorList>
    </citation>
    <scope>NUCLEOTIDE SEQUENCE</scope>
    <source>
        <strain evidence="2">DSA</strain>
    </source>
</reference>
<accession>A0AAW7ZFV1</accession>
<reference evidence="2" key="2">
    <citation type="submission" date="2023-03" db="EMBL/GenBank/DDBJ databases">
        <authorList>
            <person name="Zhang Z."/>
        </authorList>
    </citation>
    <scope>NUCLEOTIDE SEQUENCE</scope>
    <source>
        <strain evidence="2">DSA</strain>
    </source>
</reference>
<name>A0AAW7ZFV1_9FIRM</name>
<dbReference type="Proteomes" id="UP001172911">
    <property type="component" value="Unassembled WGS sequence"/>
</dbReference>
<evidence type="ECO:0000313" key="3">
    <source>
        <dbReference type="Proteomes" id="UP001172911"/>
    </source>
</evidence>
<proteinExistence type="predicted"/>
<organism evidence="2 3">
    <name type="scientific">Desulforamulus aquiferis</name>
    <dbReference type="NCBI Taxonomy" id="1397668"/>
    <lineage>
        <taxon>Bacteria</taxon>
        <taxon>Bacillati</taxon>
        <taxon>Bacillota</taxon>
        <taxon>Clostridia</taxon>
        <taxon>Eubacteriales</taxon>
        <taxon>Peptococcaceae</taxon>
        <taxon>Desulforamulus</taxon>
    </lineage>
</organism>
<protein>
    <submittedName>
        <fullName evidence="2">DUF4397 domain-containing protein</fullName>
    </submittedName>
</protein>
<dbReference type="Pfam" id="PF14344">
    <property type="entry name" value="DUF4397"/>
    <property type="match status" value="2"/>
</dbReference>
<gene>
    <name evidence="2" type="ORF">P6N53_13055</name>
</gene>
<dbReference type="AlphaFoldDB" id="A0AAW7ZFV1"/>
<dbReference type="InterPro" id="IPR025510">
    <property type="entry name" value="DUF4397"/>
</dbReference>
<comment type="caution">
    <text evidence="2">The sequence shown here is derived from an EMBL/GenBank/DDBJ whole genome shotgun (WGS) entry which is preliminary data.</text>
</comment>
<keyword evidence="3" id="KW-1185">Reference proteome</keyword>
<feature type="domain" description="DUF4397" evidence="1">
    <location>
        <begin position="121"/>
        <end position="194"/>
    </location>
</feature>
<feature type="domain" description="DUF4397" evidence="1">
    <location>
        <begin position="3"/>
        <end position="118"/>
    </location>
</feature>
<dbReference type="EMBL" id="JARPTC010000019">
    <property type="protein sequence ID" value="MDO7788152.1"/>
    <property type="molecule type" value="Genomic_DNA"/>
</dbReference>
<evidence type="ECO:0000313" key="2">
    <source>
        <dbReference type="EMBL" id="MDO7788152.1"/>
    </source>
</evidence>
<sequence>MSSYIRVLHASPDAPAVDVYANNTALARNLSYRNFTEYLQVPAGTYNLRVFPAGTMTNPVIDTTIEIPDRSIFTVAAKGRLADIGLLLVPDTPGTVPQGMINIRFVHLSPNAPNVDITLPDGTILFSNVPYQGITEYSTISPGTYTLQAREAGTNNIILNVPNQTFAPNRFYTAYAVGLVGETPPLQLLTPLDGNSYIRV</sequence>
<evidence type="ECO:0000259" key="1">
    <source>
        <dbReference type="Pfam" id="PF14344"/>
    </source>
</evidence>
<dbReference type="RefSeq" id="WP_304543816.1">
    <property type="nucleotide sequence ID" value="NZ_JARPTC010000019.1"/>
</dbReference>